<organism evidence="3 4">
    <name type="scientific">Candidatus Muproteobacteria bacterium RBG_16_65_31</name>
    <dbReference type="NCBI Taxonomy" id="1817759"/>
    <lineage>
        <taxon>Bacteria</taxon>
        <taxon>Pseudomonadati</taxon>
        <taxon>Pseudomonadota</taxon>
        <taxon>Candidatus Muproteobacteria</taxon>
    </lineage>
</organism>
<feature type="transmembrane region" description="Helical" evidence="1">
    <location>
        <begin position="28"/>
        <end position="47"/>
    </location>
</feature>
<comment type="caution">
    <text evidence="3">The sequence shown here is derived from an EMBL/GenBank/DDBJ whole genome shotgun (WGS) entry which is preliminary data.</text>
</comment>
<dbReference type="Gene3D" id="2.40.160.20">
    <property type="match status" value="1"/>
</dbReference>
<proteinExistence type="predicted"/>
<feature type="domain" description="Outer membrane protein OmpA-like transmembrane" evidence="2">
    <location>
        <begin position="52"/>
        <end position="206"/>
    </location>
</feature>
<sequence length="220" mass="24326">MAGEVRRPDVIHATAKTAEKNDMQDKKFLATATALFLGYLALFSGALHAAEGNGWYVGGGVGKNHPITNPADSLNVTHTDVVGRFFFGYQPVGFIALEGGYVDFNRFVSLNSSSQETTTELAGYNLRLILSVPLSRDNRASSDVWVFVSSGAYKWDSKETVVNSSGTAVSDTLYHDRDKVVGLGLWLRRRNASTRIDYEIYDSIRNVDLKALTFSVIYYY</sequence>
<evidence type="ECO:0000313" key="3">
    <source>
        <dbReference type="EMBL" id="OGI42309.1"/>
    </source>
</evidence>
<dbReference type="EMBL" id="MFST01000155">
    <property type="protein sequence ID" value="OGI42309.1"/>
    <property type="molecule type" value="Genomic_DNA"/>
</dbReference>
<dbReference type="SUPFAM" id="SSF56925">
    <property type="entry name" value="OMPA-like"/>
    <property type="match status" value="1"/>
</dbReference>
<dbReference type="Proteomes" id="UP000179344">
    <property type="component" value="Unassembled WGS sequence"/>
</dbReference>
<evidence type="ECO:0000313" key="4">
    <source>
        <dbReference type="Proteomes" id="UP000179344"/>
    </source>
</evidence>
<protein>
    <recommendedName>
        <fullName evidence="2">Outer membrane protein OmpA-like transmembrane domain-containing protein</fullName>
    </recommendedName>
</protein>
<evidence type="ECO:0000256" key="1">
    <source>
        <dbReference type="SAM" id="Phobius"/>
    </source>
</evidence>
<dbReference type="InterPro" id="IPR000498">
    <property type="entry name" value="OmpA-like_TM_dom"/>
</dbReference>
<accession>A0A1F6TB54</accession>
<keyword evidence="1" id="KW-1133">Transmembrane helix</keyword>
<gene>
    <name evidence="3" type="ORF">A2V92_06055</name>
</gene>
<dbReference type="GO" id="GO:0009279">
    <property type="term" value="C:cell outer membrane"/>
    <property type="evidence" value="ECO:0007669"/>
    <property type="project" value="InterPro"/>
</dbReference>
<reference evidence="3 4" key="1">
    <citation type="journal article" date="2016" name="Nat. Commun.">
        <title>Thousands of microbial genomes shed light on interconnected biogeochemical processes in an aquifer system.</title>
        <authorList>
            <person name="Anantharaman K."/>
            <person name="Brown C.T."/>
            <person name="Hug L.A."/>
            <person name="Sharon I."/>
            <person name="Castelle C.J."/>
            <person name="Probst A.J."/>
            <person name="Thomas B.C."/>
            <person name="Singh A."/>
            <person name="Wilkins M.J."/>
            <person name="Karaoz U."/>
            <person name="Brodie E.L."/>
            <person name="Williams K.H."/>
            <person name="Hubbard S.S."/>
            <person name="Banfield J.F."/>
        </authorList>
    </citation>
    <scope>NUCLEOTIDE SEQUENCE [LARGE SCALE GENOMIC DNA]</scope>
</reference>
<dbReference type="AlphaFoldDB" id="A0A1F6TB54"/>
<keyword evidence="1" id="KW-0472">Membrane</keyword>
<keyword evidence="1" id="KW-0812">Transmembrane</keyword>
<dbReference type="InterPro" id="IPR011250">
    <property type="entry name" value="OMP/PagP_B-barrel"/>
</dbReference>
<evidence type="ECO:0000259" key="2">
    <source>
        <dbReference type="Pfam" id="PF01389"/>
    </source>
</evidence>
<name>A0A1F6TB54_9PROT</name>
<dbReference type="Pfam" id="PF01389">
    <property type="entry name" value="OmpA_membrane"/>
    <property type="match status" value="1"/>
</dbReference>